<feature type="transmembrane region" description="Helical" evidence="8">
    <location>
        <begin position="48"/>
        <end position="68"/>
    </location>
</feature>
<gene>
    <name evidence="9" type="ORF">VLY81_09160</name>
</gene>
<keyword evidence="7 8" id="KW-0472">Membrane</keyword>
<evidence type="ECO:0000256" key="6">
    <source>
        <dbReference type="ARBA" id="ARBA00022989"/>
    </source>
</evidence>
<evidence type="ECO:0000313" key="9">
    <source>
        <dbReference type="EMBL" id="WRP13618.1"/>
    </source>
</evidence>
<dbReference type="Pfam" id="PF01925">
    <property type="entry name" value="TauE"/>
    <property type="match status" value="1"/>
</dbReference>
<evidence type="ECO:0000256" key="3">
    <source>
        <dbReference type="ARBA" id="ARBA00022448"/>
    </source>
</evidence>
<keyword evidence="10" id="KW-1185">Reference proteome</keyword>
<keyword evidence="5 8" id="KW-0812">Transmembrane</keyword>
<feature type="transmembrane region" description="Helical" evidence="8">
    <location>
        <begin position="7"/>
        <end position="36"/>
    </location>
</feature>
<feature type="transmembrane region" description="Helical" evidence="8">
    <location>
        <begin position="162"/>
        <end position="186"/>
    </location>
</feature>
<comment type="similarity">
    <text evidence="2 8">Belongs to the 4-toluene sulfonate uptake permease (TSUP) (TC 2.A.102) family.</text>
</comment>
<name>A0ABZ1BM82_9FIRM</name>
<dbReference type="PANTHER" id="PTHR30269:SF23">
    <property type="entry name" value="MEMBRANE TRANSPORTER PROTEIN YDHB-RELATED"/>
    <property type="match status" value="1"/>
</dbReference>
<protein>
    <recommendedName>
        <fullName evidence="8">Probable membrane transporter protein</fullName>
    </recommendedName>
</protein>
<accession>A0ABZ1BM82</accession>
<feature type="transmembrane region" description="Helical" evidence="8">
    <location>
        <begin position="101"/>
        <end position="120"/>
    </location>
</feature>
<comment type="subcellular location">
    <subcellularLocation>
        <location evidence="1 8">Cell membrane</location>
        <topology evidence="1 8">Multi-pass membrane protein</topology>
    </subcellularLocation>
</comment>
<evidence type="ECO:0000256" key="8">
    <source>
        <dbReference type="RuleBase" id="RU363041"/>
    </source>
</evidence>
<evidence type="ECO:0000256" key="7">
    <source>
        <dbReference type="ARBA" id="ARBA00023136"/>
    </source>
</evidence>
<organism evidence="9 10">
    <name type="scientific">Geochorda subterranea</name>
    <dbReference type="NCBI Taxonomy" id="3109564"/>
    <lineage>
        <taxon>Bacteria</taxon>
        <taxon>Bacillati</taxon>
        <taxon>Bacillota</taxon>
        <taxon>Limnochordia</taxon>
        <taxon>Limnochordales</taxon>
        <taxon>Geochordaceae</taxon>
        <taxon>Geochorda</taxon>
    </lineage>
</organism>
<sequence>MPFDPATFALILGISVVAGFVGSLLGLGGGVIVVPVLAGGLGFDIRRVIGASLVSVIATSSGAAAAYVRDRLTNLRIAMFLELATTSGALVGAYVSSLLPVRVLFLLFSALLLYSAYGMFQRRHLETGARVPDSPWARRLRLEGSYYDEAMGRTIPYRAGRLAPGFAIMMGAGGLSGVVGIGSGLFKVLGMDMVMGLPIKVSTATSNFMIGVTAAAGAGVHLARGNVDPMLAAPVALGVLLGAWAGSRVLPRLRGRAIRAAFVPLLLYMAGEMFWRGIAGS</sequence>
<dbReference type="Proteomes" id="UP001333102">
    <property type="component" value="Chromosome"/>
</dbReference>
<proteinExistence type="inferred from homology"/>
<feature type="transmembrane region" description="Helical" evidence="8">
    <location>
        <begin position="75"/>
        <end position="95"/>
    </location>
</feature>
<dbReference type="RefSeq" id="WP_324667863.1">
    <property type="nucleotide sequence ID" value="NZ_CP141614.1"/>
</dbReference>
<evidence type="ECO:0000313" key="10">
    <source>
        <dbReference type="Proteomes" id="UP001333102"/>
    </source>
</evidence>
<evidence type="ECO:0000256" key="2">
    <source>
        <dbReference type="ARBA" id="ARBA00009142"/>
    </source>
</evidence>
<feature type="transmembrane region" description="Helical" evidence="8">
    <location>
        <begin position="231"/>
        <end position="250"/>
    </location>
</feature>
<dbReference type="EMBL" id="CP141614">
    <property type="protein sequence ID" value="WRP13618.1"/>
    <property type="molecule type" value="Genomic_DNA"/>
</dbReference>
<dbReference type="PANTHER" id="PTHR30269">
    <property type="entry name" value="TRANSMEMBRANE PROTEIN YFCA"/>
    <property type="match status" value="1"/>
</dbReference>
<dbReference type="InterPro" id="IPR002781">
    <property type="entry name" value="TM_pro_TauE-like"/>
</dbReference>
<reference evidence="10" key="1">
    <citation type="submission" date="2023-12" db="EMBL/GenBank/DDBJ databases">
        <title>Novel isolates from deep terrestrial aquifers shed light on the physiology and ecology of the class Limnochordia.</title>
        <authorList>
            <person name="Karnachuk O.V."/>
            <person name="Lukina A.P."/>
            <person name="Avakyan M.R."/>
            <person name="Kadnikov V."/>
            <person name="Begmatov S."/>
            <person name="Beletsky A.V."/>
            <person name="Mardanov A.V."/>
            <person name="Ravin N.V."/>
        </authorList>
    </citation>
    <scope>NUCLEOTIDE SEQUENCE [LARGE SCALE GENOMIC DNA]</scope>
    <source>
        <strain evidence="10">LN</strain>
    </source>
</reference>
<evidence type="ECO:0000256" key="5">
    <source>
        <dbReference type="ARBA" id="ARBA00022692"/>
    </source>
</evidence>
<evidence type="ECO:0000256" key="4">
    <source>
        <dbReference type="ARBA" id="ARBA00022475"/>
    </source>
</evidence>
<keyword evidence="4 8" id="KW-1003">Cell membrane</keyword>
<evidence type="ECO:0000256" key="1">
    <source>
        <dbReference type="ARBA" id="ARBA00004651"/>
    </source>
</evidence>
<keyword evidence="6 8" id="KW-1133">Transmembrane helix</keyword>
<dbReference type="InterPro" id="IPR052017">
    <property type="entry name" value="TSUP"/>
</dbReference>
<keyword evidence="3" id="KW-0813">Transport</keyword>
<feature type="transmembrane region" description="Helical" evidence="8">
    <location>
        <begin position="257"/>
        <end position="278"/>
    </location>
</feature>